<evidence type="ECO:0000313" key="3">
    <source>
        <dbReference type="Proteomes" id="UP000000557"/>
    </source>
</evidence>
<keyword evidence="3" id="KW-1185">Reference proteome</keyword>
<protein>
    <submittedName>
        <fullName evidence="2">Glr0440 protein</fullName>
    </submittedName>
</protein>
<feature type="transmembrane region" description="Helical" evidence="1">
    <location>
        <begin position="41"/>
        <end position="68"/>
    </location>
</feature>
<keyword evidence="1" id="KW-1133">Transmembrane helix</keyword>
<gene>
    <name evidence="2" type="ordered locus">glr0440</name>
</gene>
<sequence>MRQSEPSLKDLLTELVGQFEQLVVQHIRLARQEFTADGQKLAFHAGGVVLGLLLLVLGMAFAGVALLVGLQLVLPTWAAAIVVALLFLSSGSLIAAGSMRNLKRNSPGRAIEEAQETITWLIRRK</sequence>
<dbReference type="RefSeq" id="WP_011140443.1">
    <property type="nucleotide sequence ID" value="NC_005125.1"/>
</dbReference>
<organism evidence="2 3">
    <name type="scientific">Gloeobacter violaceus (strain ATCC 29082 / PCC 7421)</name>
    <dbReference type="NCBI Taxonomy" id="251221"/>
    <lineage>
        <taxon>Bacteria</taxon>
        <taxon>Bacillati</taxon>
        <taxon>Cyanobacteriota</taxon>
        <taxon>Cyanophyceae</taxon>
        <taxon>Gloeobacterales</taxon>
        <taxon>Gloeobacteraceae</taxon>
        <taxon>Gloeobacter</taxon>
    </lineage>
</organism>
<dbReference type="STRING" id="251221.gene:10757912"/>
<dbReference type="EMBL" id="BA000045">
    <property type="protein sequence ID" value="BAC88381.1"/>
    <property type="molecule type" value="Genomic_DNA"/>
</dbReference>
<dbReference type="AlphaFoldDB" id="Q7NNH1"/>
<dbReference type="Proteomes" id="UP000000557">
    <property type="component" value="Chromosome"/>
</dbReference>
<reference evidence="2 3" key="1">
    <citation type="journal article" date="2003" name="DNA Res.">
        <title>Complete genome structure of Gloeobacter violaceus PCC 7421, a cyanobacterium that lacks thylakoids.</title>
        <authorList>
            <person name="Nakamura Y."/>
            <person name="Kaneko T."/>
            <person name="Sato S."/>
            <person name="Mimuro M."/>
            <person name="Miyashita H."/>
            <person name="Tsuchiya T."/>
            <person name="Sasamoto S."/>
            <person name="Watanabe A."/>
            <person name="Kawashima K."/>
            <person name="Kishida Y."/>
            <person name="Kiyokawa C."/>
            <person name="Kohara M."/>
            <person name="Matsumoto M."/>
            <person name="Matsuno A."/>
            <person name="Nakazaki N."/>
            <person name="Shimpo S."/>
            <person name="Takeuchi C."/>
            <person name="Yamada M."/>
            <person name="Tabata S."/>
        </authorList>
    </citation>
    <scope>NUCLEOTIDE SEQUENCE [LARGE SCALE GENOMIC DNA]</scope>
    <source>
        <strain evidence="3">ATCC 29082 / PCC 7421</strain>
    </source>
</reference>
<dbReference type="OrthoDB" id="9854816at2"/>
<dbReference type="InterPro" id="IPR009937">
    <property type="entry name" value="Phage_holin_3_6"/>
</dbReference>
<keyword evidence="1" id="KW-0472">Membrane</keyword>
<dbReference type="EnsemblBacteria" id="BAC88381">
    <property type="protein sequence ID" value="BAC88381"/>
    <property type="gene ID" value="BAC88381"/>
</dbReference>
<reference evidence="2 3" key="2">
    <citation type="journal article" date="2003" name="DNA Res.">
        <title>Complete genome structure of Gloeobacter violaceus PCC 7421, a cyanobacterium that lacks thylakoids (supplement).</title>
        <authorList>
            <person name="Nakamura Y."/>
            <person name="Kaneko T."/>
            <person name="Sato S."/>
            <person name="Mimuro M."/>
            <person name="Miyashita H."/>
            <person name="Tsuchiya T."/>
            <person name="Sasamoto S."/>
            <person name="Watanabe A."/>
            <person name="Kawashima K."/>
            <person name="Kishida Y."/>
            <person name="Kiyokawa C."/>
            <person name="Kohara M."/>
            <person name="Matsumoto M."/>
            <person name="Matsuno A."/>
            <person name="Nakazaki N."/>
            <person name="Shimpo S."/>
            <person name="Takeuchi C."/>
            <person name="Yamada M."/>
            <person name="Tabata S."/>
        </authorList>
    </citation>
    <scope>NUCLEOTIDE SEQUENCE [LARGE SCALE GENOMIC DNA]</scope>
    <source>
        <strain evidence="3">ATCC 29082 / PCC 7421</strain>
    </source>
</reference>
<dbReference type="Pfam" id="PF07332">
    <property type="entry name" value="Phage_holin_3_6"/>
    <property type="match status" value="1"/>
</dbReference>
<evidence type="ECO:0000256" key="1">
    <source>
        <dbReference type="SAM" id="Phobius"/>
    </source>
</evidence>
<keyword evidence="1" id="KW-0812">Transmembrane</keyword>
<feature type="transmembrane region" description="Helical" evidence="1">
    <location>
        <begin position="74"/>
        <end position="96"/>
    </location>
</feature>
<name>Q7NNH1_GLOVI</name>
<proteinExistence type="predicted"/>
<evidence type="ECO:0000313" key="2">
    <source>
        <dbReference type="EMBL" id="BAC88381.1"/>
    </source>
</evidence>
<dbReference type="InParanoid" id="Q7NNH1"/>
<dbReference type="HOGENOM" id="CLU_1967420_0_0_3"/>
<accession>Q7NNH1</accession>
<dbReference type="KEGG" id="gvi:glr0440"/>